<comment type="caution">
    <text evidence="1">The sequence shown here is derived from an EMBL/GenBank/DDBJ whole genome shotgun (WGS) entry which is preliminary data.</text>
</comment>
<name>A0A645GJK7_9ZZZZ</name>
<reference evidence="1" key="1">
    <citation type="submission" date="2019-08" db="EMBL/GenBank/DDBJ databases">
        <authorList>
            <person name="Kucharzyk K."/>
            <person name="Murdoch R.W."/>
            <person name="Higgins S."/>
            <person name="Loffler F."/>
        </authorList>
    </citation>
    <scope>NUCLEOTIDE SEQUENCE</scope>
</reference>
<protein>
    <submittedName>
        <fullName evidence="1">Uncharacterized protein</fullName>
    </submittedName>
</protein>
<accession>A0A645GJK7</accession>
<gene>
    <name evidence="1" type="ORF">SDC9_171498</name>
</gene>
<proteinExistence type="predicted"/>
<organism evidence="1">
    <name type="scientific">bioreactor metagenome</name>
    <dbReference type="NCBI Taxonomy" id="1076179"/>
    <lineage>
        <taxon>unclassified sequences</taxon>
        <taxon>metagenomes</taxon>
        <taxon>ecological metagenomes</taxon>
    </lineage>
</organism>
<dbReference type="EMBL" id="VSSQ01072824">
    <property type="protein sequence ID" value="MPN24104.1"/>
    <property type="molecule type" value="Genomic_DNA"/>
</dbReference>
<sequence>MVFIDETKLSFAVEFPASIIVRLLLLNAFVRIASISLDTLVEFVLSCFSKPITKL</sequence>
<dbReference type="AlphaFoldDB" id="A0A645GJK7"/>
<evidence type="ECO:0000313" key="1">
    <source>
        <dbReference type="EMBL" id="MPN24104.1"/>
    </source>
</evidence>